<name>A0A0S4LHV1_9BACT</name>
<sequence length="49" mass="5691">MIAGRPKSDETRTMRTQFDAGKVQIAPKASRYIFTFPQQQPTLQHFLHD</sequence>
<proteinExistence type="predicted"/>
<keyword evidence="2" id="KW-1185">Reference proteome</keyword>
<accession>A0A0S4LHV1</accession>
<dbReference type="Proteomes" id="UP000199032">
    <property type="component" value="Unassembled WGS sequence"/>
</dbReference>
<dbReference type="EMBL" id="CZQA01000009">
    <property type="protein sequence ID" value="CUS37077.1"/>
    <property type="molecule type" value="Genomic_DNA"/>
</dbReference>
<protein>
    <submittedName>
        <fullName evidence="1">Uncharacterized protein</fullName>
    </submittedName>
</protein>
<evidence type="ECO:0000313" key="2">
    <source>
        <dbReference type="Proteomes" id="UP000199032"/>
    </source>
</evidence>
<organism evidence="1 2">
    <name type="scientific">Candidatus Nitrospira nitrosa</name>
    <dbReference type="NCBI Taxonomy" id="1742972"/>
    <lineage>
        <taxon>Bacteria</taxon>
        <taxon>Pseudomonadati</taxon>
        <taxon>Nitrospirota</taxon>
        <taxon>Nitrospiria</taxon>
        <taxon>Nitrospirales</taxon>
        <taxon>Nitrospiraceae</taxon>
        <taxon>Nitrospira</taxon>
    </lineage>
</organism>
<gene>
    <name evidence="1" type="ORF">COMA1_30396</name>
</gene>
<dbReference type="AlphaFoldDB" id="A0A0S4LHV1"/>
<dbReference type="STRING" id="1742972.COMA1_30396"/>
<reference evidence="1 2" key="1">
    <citation type="submission" date="2015-10" db="EMBL/GenBank/DDBJ databases">
        <authorList>
            <person name="Gilbert D.G."/>
        </authorList>
    </citation>
    <scope>NUCLEOTIDE SEQUENCE [LARGE SCALE GENOMIC DNA]</scope>
    <source>
        <strain evidence="1">COMA1</strain>
    </source>
</reference>
<evidence type="ECO:0000313" key="1">
    <source>
        <dbReference type="EMBL" id="CUS37077.1"/>
    </source>
</evidence>